<protein>
    <recommendedName>
        <fullName evidence="3">Lipoprotein</fullName>
    </recommendedName>
</protein>
<gene>
    <name evidence="1" type="ORF">Q4Q40_10010</name>
</gene>
<accession>A0ABT8WMY5</accession>
<name>A0ABT8WMY5_9FLAO</name>
<evidence type="ECO:0000313" key="1">
    <source>
        <dbReference type="EMBL" id="MDO5974519.1"/>
    </source>
</evidence>
<dbReference type="Proteomes" id="UP001176806">
    <property type="component" value="Unassembled WGS sequence"/>
</dbReference>
<organism evidence="1 2">
    <name type="scientific">Flavivirga jejuensis</name>
    <dbReference type="NCBI Taxonomy" id="870487"/>
    <lineage>
        <taxon>Bacteria</taxon>
        <taxon>Pseudomonadati</taxon>
        <taxon>Bacteroidota</taxon>
        <taxon>Flavobacteriia</taxon>
        <taxon>Flavobacteriales</taxon>
        <taxon>Flavobacteriaceae</taxon>
        <taxon>Flavivirga</taxon>
    </lineage>
</organism>
<keyword evidence="2" id="KW-1185">Reference proteome</keyword>
<dbReference type="RefSeq" id="WP_303301657.1">
    <property type="nucleotide sequence ID" value="NZ_BAABDA010000050.1"/>
</dbReference>
<evidence type="ECO:0008006" key="3">
    <source>
        <dbReference type="Google" id="ProtNLM"/>
    </source>
</evidence>
<comment type="caution">
    <text evidence="1">The sequence shown here is derived from an EMBL/GenBank/DDBJ whole genome shotgun (WGS) entry which is preliminary data.</text>
</comment>
<dbReference type="PROSITE" id="PS51257">
    <property type="entry name" value="PROKAR_LIPOPROTEIN"/>
    <property type="match status" value="1"/>
</dbReference>
<dbReference type="EMBL" id="JAUOEL010000003">
    <property type="protein sequence ID" value="MDO5974519.1"/>
    <property type="molecule type" value="Genomic_DNA"/>
</dbReference>
<proteinExistence type="predicted"/>
<reference evidence="1" key="1">
    <citation type="submission" date="2023-07" db="EMBL/GenBank/DDBJ databases">
        <title>Two novel species in the genus Flavivirga.</title>
        <authorList>
            <person name="Kwon K."/>
        </authorList>
    </citation>
    <scope>NUCLEOTIDE SEQUENCE</scope>
    <source>
        <strain evidence="1">KACC 14158</strain>
    </source>
</reference>
<sequence>MLKNFIIIFCVICFITSCKTINISQESQTNTSQQVSLGTIGSNKDFLLQNKFNSAAIPTYKAPIKLSINIVSFNKQTHKAFIKAKALQAANVTINYIDTIPNKPKYVKLQIADKVAIIKALNSEENNGVKDYLSHNTYANVLTSISLALNKDKLKDVTKADAAFLIEKRPKTYTLQLYKNATKTEISLNQGVVFAYKSSNCCWQENKKYRLNIVDLVSEFNSCPNKTYRSAKRARKKINYYKL</sequence>
<evidence type="ECO:0000313" key="2">
    <source>
        <dbReference type="Proteomes" id="UP001176806"/>
    </source>
</evidence>